<evidence type="ECO:0000256" key="10">
    <source>
        <dbReference type="ARBA" id="ARBA00023264"/>
    </source>
</evidence>
<dbReference type="NCBIfam" id="NF000943">
    <property type="entry name" value="PRK00094.2-1"/>
    <property type="match status" value="1"/>
</dbReference>
<dbReference type="InterPro" id="IPR011128">
    <property type="entry name" value="G3P_DH_NAD-dep_N"/>
</dbReference>
<proteinExistence type="inferred from homology"/>
<dbReference type="GO" id="GO:0006650">
    <property type="term" value="P:glycerophospholipid metabolic process"/>
    <property type="evidence" value="ECO:0007669"/>
    <property type="project" value="UniProtKB-UniRule"/>
</dbReference>
<accession>A0AAU7E704</accession>
<evidence type="ECO:0000256" key="1">
    <source>
        <dbReference type="ARBA" id="ARBA00011009"/>
    </source>
</evidence>
<dbReference type="SUPFAM" id="SSF51735">
    <property type="entry name" value="NAD(P)-binding Rossmann-fold domains"/>
    <property type="match status" value="1"/>
</dbReference>
<evidence type="ECO:0000256" key="9">
    <source>
        <dbReference type="ARBA" id="ARBA00023209"/>
    </source>
</evidence>
<evidence type="ECO:0000256" key="11">
    <source>
        <dbReference type="HAMAP-Rule" id="MF_00394"/>
    </source>
</evidence>
<feature type="binding site" evidence="11">
    <location>
        <position position="215"/>
    </location>
    <ligand>
        <name>sn-glycerol 3-phosphate</name>
        <dbReference type="ChEBI" id="CHEBI:57597"/>
    </ligand>
</feature>
<dbReference type="InterPro" id="IPR006168">
    <property type="entry name" value="G3P_DH_NAD-dep"/>
</dbReference>
<feature type="binding site" evidence="11">
    <location>
        <position position="108"/>
    </location>
    <ligand>
        <name>sn-glycerol 3-phosphate</name>
        <dbReference type="ChEBI" id="CHEBI:57597"/>
    </ligand>
</feature>
<keyword evidence="4 11" id="KW-0547">Nucleotide-binding</keyword>
<keyword evidence="2 11" id="KW-0963">Cytoplasm</keyword>
<dbReference type="InterPro" id="IPR008927">
    <property type="entry name" value="6-PGluconate_DH-like_C_sf"/>
</dbReference>
<feature type="binding site" evidence="11">
    <location>
        <position position="110"/>
    </location>
    <ligand>
        <name>sn-glycerol 3-phosphate</name>
        <dbReference type="ChEBI" id="CHEBI:57597"/>
    </ligand>
</feature>
<dbReference type="GO" id="GO:0047952">
    <property type="term" value="F:glycerol-3-phosphate dehydrogenase [NAD(P)+] activity"/>
    <property type="evidence" value="ECO:0007669"/>
    <property type="project" value="UniProtKB-UniRule"/>
</dbReference>
<evidence type="ECO:0000259" key="16">
    <source>
        <dbReference type="Pfam" id="PF07479"/>
    </source>
</evidence>
<evidence type="ECO:0000259" key="15">
    <source>
        <dbReference type="Pfam" id="PF01210"/>
    </source>
</evidence>
<dbReference type="PANTHER" id="PTHR11728:SF1">
    <property type="entry name" value="GLYCEROL-3-PHOSPHATE DEHYDROGENASE [NAD(+)] 2, CHLOROPLASTIC"/>
    <property type="match status" value="1"/>
</dbReference>
<feature type="binding site" evidence="11">
    <location>
        <position position="112"/>
    </location>
    <ligand>
        <name>NADPH</name>
        <dbReference type="ChEBI" id="CHEBI:57783"/>
    </ligand>
</feature>
<evidence type="ECO:0000256" key="3">
    <source>
        <dbReference type="ARBA" id="ARBA00022516"/>
    </source>
</evidence>
<comment type="caution">
    <text evidence="11">Lacks conserved residue(s) required for the propagation of feature annotation.</text>
</comment>
<feature type="binding site" evidence="11">
    <location>
        <position position="80"/>
    </location>
    <ligand>
        <name>NADPH</name>
        <dbReference type="ChEBI" id="CHEBI:57783"/>
    </ligand>
</feature>
<dbReference type="GO" id="GO:0046168">
    <property type="term" value="P:glycerol-3-phosphate catabolic process"/>
    <property type="evidence" value="ECO:0007669"/>
    <property type="project" value="InterPro"/>
</dbReference>
<feature type="binding site" evidence="11">
    <location>
        <position position="162"/>
    </location>
    <ligand>
        <name>sn-glycerol 3-phosphate</name>
        <dbReference type="ChEBI" id="CHEBI:57597"/>
    </ligand>
</feature>
<reference evidence="17" key="1">
    <citation type="submission" date="2024-05" db="EMBL/GenBank/DDBJ databases">
        <title>Campylobacter coli isolated from environmental waters in Slovenia.</title>
        <authorList>
            <person name="Zautner A.E."/>
            <person name="Bunk B."/>
            <person name="Riedel T."/>
            <person name="Sproeer C."/>
        </authorList>
    </citation>
    <scope>NUCLEOTIDE SEQUENCE</scope>
    <source>
        <strain evidence="17">CCS1377</strain>
    </source>
</reference>
<feature type="binding site" evidence="14">
    <location>
        <begin position="8"/>
        <end position="13"/>
    </location>
    <ligand>
        <name>NAD(+)</name>
        <dbReference type="ChEBI" id="CHEBI:57540"/>
    </ligand>
</feature>
<evidence type="ECO:0000256" key="2">
    <source>
        <dbReference type="ARBA" id="ARBA00022490"/>
    </source>
</evidence>
<sequence length="297" mass="32444">MSKIAVIGAGKWGSALHSALSIKNTCVITSRTQRALVDFVSLQQALDCEYLIFALSSQGIHSWLEQNFINKGQKILIASKGIETSTCKFLDEIFSEFVDKDKLCVLSGPSFAAEVMQKLPCALMISGVNQILCKEFANFFPDFIKAYTNDDVRGAEICGAYKNVLAIASGISDGLKLGNNARASLISRGLVEMHRFGKFFGAKEETFLGLSGAGDLFLTATSTLSRNYRAGLMLALGKGYQDIINELKEVVEGIPTAFAIEKISQKEQIYTPIVKEVVAILYGKDAKESLKDLLRQN</sequence>
<evidence type="ECO:0000256" key="14">
    <source>
        <dbReference type="PIRSR" id="PIRSR000114-3"/>
    </source>
</evidence>
<evidence type="ECO:0000256" key="7">
    <source>
        <dbReference type="ARBA" id="ARBA00023027"/>
    </source>
</evidence>
<evidence type="ECO:0000256" key="13">
    <source>
        <dbReference type="PIRSR" id="PIRSR000114-2"/>
    </source>
</evidence>
<keyword evidence="10 11" id="KW-1208">Phospholipid metabolism</keyword>
<feature type="binding site" evidence="11">
    <location>
        <position position="252"/>
    </location>
    <ligand>
        <name>NADPH</name>
        <dbReference type="ChEBI" id="CHEBI:57783"/>
    </ligand>
</feature>
<comment type="function">
    <text evidence="11">Catalyzes the reduction of the glycolytic intermediate dihydroxyacetone phosphate (DHAP) to sn-glycerol 3-phosphate (G3P), the key precursor for phospholipid synthesis.</text>
</comment>
<keyword evidence="7 11" id="KW-0520">NAD</keyword>
<dbReference type="Gene3D" id="3.40.50.720">
    <property type="entry name" value="NAD(P)-binding Rossmann-like Domain"/>
    <property type="match status" value="1"/>
</dbReference>
<keyword evidence="3 11" id="KW-0444">Lipid biosynthesis</keyword>
<dbReference type="EMBL" id="CP155620">
    <property type="protein sequence ID" value="XBJ28668.1"/>
    <property type="molecule type" value="Genomic_DNA"/>
</dbReference>
<feature type="domain" description="Glycerol-3-phosphate dehydrogenase NAD-dependent N-terminal" evidence="15">
    <location>
        <begin position="38"/>
        <end position="130"/>
    </location>
</feature>
<dbReference type="GO" id="GO:0051287">
    <property type="term" value="F:NAD binding"/>
    <property type="evidence" value="ECO:0007669"/>
    <property type="project" value="InterPro"/>
</dbReference>
<dbReference type="GO" id="GO:0005975">
    <property type="term" value="P:carbohydrate metabolic process"/>
    <property type="evidence" value="ECO:0007669"/>
    <property type="project" value="InterPro"/>
</dbReference>
<dbReference type="EC" id="1.1.1.94" evidence="11"/>
<feature type="binding site" evidence="11">
    <location>
        <position position="12"/>
    </location>
    <ligand>
        <name>NADPH</name>
        <dbReference type="ChEBI" id="CHEBI:57783"/>
    </ligand>
</feature>
<evidence type="ECO:0000256" key="6">
    <source>
        <dbReference type="ARBA" id="ARBA00023002"/>
    </source>
</evidence>
<keyword evidence="8 11" id="KW-0443">Lipid metabolism</keyword>
<evidence type="ECO:0000313" key="17">
    <source>
        <dbReference type="EMBL" id="XBJ28668.1"/>
    </source>
</evidence>
<dbReference type="AlphaFoldDB" id="A0AAU7E704"/>
<name>A0AAU7E704_9BACT</name>
<feature type="binding site" evidence="11">
    <location>
        <position position="226"/>
    </location>
    <ligand>
        <name>sn-glycerol 3-phosphate</name>
        <dbReference type="ChEBI" id="CHEBI:57597"/>
    </ligand>
</feature>
<organism evidence="17">
    <name type="scientific">Campylobacter sp. CCS1377</name>
    <dbReference type="NCBI Taxonomy" id="3158229"/>
    <lineage>
        <taxon>Bacteria</taxon>
        <taxon>Pseudomonadati</taxon>
        <taxon>Campylobacterota</taxon>
        <taxon>Epsilonproteobacteria</taxon>
        <taxon>Campylobacterales</taxon>
        <taxon>Campylobacteraceae</taxon>
        <taxon>Campylobacter</taxon>
    </lineage>
</organism>
<dbReference type="InterPro" id="IPR036291">
    <property type="entry name" value="NAD(P)-bd_dom_sf"/>
</dbReference>
<keyword evidence="9 11" id="KW-0594">Phospholipid biosynthesis</keyword>
<dbReference type="NCBIfam" id="NF000940">
    <property type="entry name" value="PRK00094.1-2"/>
    <property type="match status" value="1"/>
</dbReference>
<comment type="similarity">
    <text evidence="1 11">Belongs to the NAD-dependent glycerol-3-phosphate dehydrogenase family.</text>
</comment>
<dbReference type="PROSITE" id="PS00957">
    <property type="entry name" value="NAD_G3PDH"/>
    <property type="match status" value="1"/>
</dbReference>
<feature type="binding site" evidence="11">
    <location>
        <position position="225"/>
    </location>
    <ligand>
        <name>sn-glycerol 3-phosphate</name>
        <dbReference type="ChEBI" id="CHEBI:57597"/>
    </ligand>
</feature>
<keyword evidence="6 11" id="KW-0560">Oxidoreductase</keyword>
<evidence type="ECO:0000256" key="4">
    <source>
        <dbReference type="ARBA" id="ARBA00022741"/>
    </source>
</evidence>
<feature type="binding site" evidence="14">
    <location>
        <position position="226"/>
    </location>
    <ligand>
        <name>NAD(+)</name>
        <dbReference type="ChEBI" id="CHEBI:57540"/>
    </ligand>
</feature>
<dbReference type="SUPFAM" id="SSF48179">
    <property type="entry name" value="6-phosphogluconate dehydrogenase C-terminal domain-like"/>
    <property type="match status" value="1"/>
</dbReference>
<dbReference type="Gene3D" id="1.10.1040.10">
    <property type="entry name" value="N-(1-d-carboxylethyl)-l-norvaline Dehydrogenase, domain 2"/>
    <property type="match status" value="1"/>
</dbReference>
<comment type="catalytic activity">
    <reaction evidence="11">
        <text>sn-glycerol 3-phosphate + NAD(+) = dihydroxyacetone phosphate + NADH + H(+)</text>
        <dbReference type="Rhea" id="RHEA:11092"/>
        <dbReference type="ChEBI" id="CHEBI:15378"/>
        <dbReference type="ChEBI" id="CHEBI:57540"/>
        <dbReference type="ChEBI" id="CHEBI:57597"/>
        <dbReference type="ChEBI" id="CHEBI:57642"/>
        <dbReference type="ChEBI" id="CHEBI:57945"/>
        <dbReference type="EC" id="1.1.1.94"/>
    </reaction>
</comment>
<dbReference type="PANTHER" id="PTHR11728">
    <property type="entry name" value="GLYCEROL-3-PHOSPHATE DEHYDROGENASE"/>
    <property type="match status" value="1"/>
</dbReference>
<protein>
    <recommendedName>
        <fullName evidence="11">Glycerol-3-phosphate dehydrogenase [NAD(P)+]</fullName>
        <ecNumber evidence="11">1.1.1.94</ecNumber>
    </recommendedName>
    <alternativeName>
        <fullName evidence="11">NAD(P)(+)-dependent glycerol-3-phosphate dehydrogenase</fullName>
    </alternativeName>
    <alternativeName>
        <fullName evidence="11">NAD(P)H-dependent dihydroxyacetone-phosphate reductase</fullName>
    </alternativeName>
</protein>
<evidence type="ECO:0000256" key="5">
    <source>
        <dbReference type="ARBA" id="ARBA00022857"/>
    </source>
</evidence>
<comment type="pathway">
    <text evidence="11">Membrane lipid metabolism; glycerophospholipid metabolism.</text>
</comment>
<feature type="binding site" evidence="13">
    <location>
        <begin position="226"/>
        <end position="227"/>
    </location>
    <ligand>
        <name>substrate</name>
    </ligand>
</feature>
<dbReference type="GO" id="GO:0008654">
    <property type="term" value="P:phospholipid biosynthetic process"/>
    <property type="evidence" value="ECO:0007669"/>
    <property type="project" value="UniProtKB-KW"/>
</dbReference>
<feature type="active site" description="Proton acceptor" evidence="11 12">
    <location>
        <position position="162"/>
    </location>
</feature>
<feature type="binding site" evidence="13">
    <location>
        <position position="80"/>
    </location>
    <ligand>
        <name>substrate</name>
    </ligand>
</feature>
<comment type="subcellular location">
    <subcellularLocation>
        <location evidence="11">Cytoplasm</location>
    </subcellularLocation>
</comment>
<dbReference type="RefSeq" id="WP_134237987.1">
    <property type="nucleotide sequence ID" value="NZ_CP155620.1"/>
</dbReference>
<evidence type="ECO:0000256" key="12">
    <source>
        <dbReference type="PIRSR" id="PIRSR000114-1"/>
    </source>
</evidence>
<feature type="binding site" evidence="11">
    <location>
        <position position="250"/>
    </location>
    <ligand>
        <name>NADPH</name>
        <dbReference type="ChEBI" id="CHEBI:57783"/>
    </ligand>
</feature>
<keyword evidence="5 11" id="KW-0521">NADP</keyword>
<dbReference type="PIRSF" id="PIRSF000114">
    <property type="entry name" value="Glycerol-3-P_dh"/>
    <property type="match status" value="1"/>
</dbReference>
<gene>
    <name evidence="11" type="primary">gpsA</name>
    <name evidence="17" type="ORF">AAH949_06070</name>
</gene>
<feature type="binding site" evidence="14">
    <location>
        <position position="112"/>
    </location>
    <ligand>
        <name>NAD(+)</name>
        <dbReference type="ChEBI" id="CHEBI:57540"/>
    </ligand>
</feature>
<comment type="catalytic activity">
    <reaction evidence="11">
        <text>sn-glycerol 3-phosphate + NADP(+) = dihydroxyacetone phosphate + NADPH + H(+)</text>
        <dbReference type="Rhea" id="RHEA:11096"/>
        <dbReference type="ChEBI" id="CHEBI:15378"/>
        <dbReference type="ChEBI" id="CHEBI:57597"/>
        <dbReference type="ChEBI" id="CHEBI:57642"/>
        <dbReference type="ChEBI" id="CHEBI:57783"/>
        <dbReference type="ChEBI" id="CHEBI:58349"/>
        <dbReference type="EC" id="1.1.1.94"/>
    </reaction>
</comment>
<dbReference type="Pfam" id="PF07479">
    <property type="entry name" value="NAD_Gly3P_dh_C"/>
    <property type="match status" value="1"/>
</dbReference>
<evidence type="ECO:0000256" key="8">
    <source>
        <dbReference type="ARBA" id="ARBA00023098"/>
    </source>
</evidence>
<feature type="binding site" evidence="11">
    <location>
        <position position="227"/>
    </location>
    <ligand>
        <name>sn-glycerol 3-phosphate</name>
        <dbReference type="ChEBI" id="CHEBI:57597"/>
    </ligand>
</feature>
<dbReference type="Pfam" id="PF01210">
    <property type="entry name" value="NAD_Gly3P_dh_N"/>
    <property type="match status" value="1"/>
</dbReference>
<feature type="binding site" evidence="11">
    <location>
        <position position="226"/>
    </location>
    <ligand>
        <name>NADPH</name>
        <dbReference type="ChEBI" id="CHEBI:57783"/>
    </ligand>
</feature>
<dbReference type="GO" id="GO:0005829">
    <property type="term" value="C:cytosol"/>
    <property type="evidence" value="ECO:0007669"/>
    <property type="project" value="TreeGrafter"/>
</dbReference>
<dbReference type="HAMAP" id="MF_00394">
    <property type="entry name" value="NAD_Glyc3P_dehydrog"/>
    <property type="match status" value="1"/>
</dbReference>
<dbReference type="GO" id="GO:0046167">
    <property type="term" value="P:glycerol-3-phosphate biosynthetic process"/>
    <property type="evidence" value="ECO:0007669"/>
    <property type="project" value="UniProtKB-UniRule"/>
</dbReference>
<dbReference type="FunFam" id="1.10.1040.10:FF:000025">
    <property type="entry name" value="Glycerol-3-phosphate dehydrogenase [NAD(P)+]"/>
    <property type="match status" value="1"/>
</dbReference>
<dbReference type="InterPro" id="IPR006109">
    <property type="entry name" value="G3P_DH_NAD-dep_C"/>
</dbReference>
<dbReference type="InterPro" id="IPR013328">
    <property type="entry name" value="6PGD_dom2"/>
</dbReference>
<feature type="binding site" evidence="11">
    <location>
        <position position="80"/>
    </location>
    <ligand>
        <name>sn-glycerol 3-phosphate</name>
        <dbReference type="ChEBI" id="CHEBI:57597"/>
    </ligand>
</feature>
<feature type="domain" description="Glycerol-3-phosphate dehydrogenase NAD-dependent C-terminal" evidence="16">
    <location>
        <begin position="151"/>
        <end position="287"/>
    </location>
</feature>